<comment type="caution">
    <text evidence="1">The sequence shown here is derived from an EMBL/GenBank/DDBJ whole genome shotgun (WGS) entry which is preliminary data.</text>
</comment>
<reference evidence="1" key="1">
    <citation type="submission" date="2019-08" db="EMBL/GenBank/DDBJ databases">
        <authorList>
            <person name="Kucharzyk K."/>
            <person name="Murdoch R.W."/>
            <person name="Higgins S."/>
            <person name="Loffler F."/>
        </authorList>
    </citation>
    <scope>NUCLEOTIDE SEQUENCE</scope>
</reference>
<name>A0A645EV13_9ZZZZ</name>
<accession>A0A645EV13</accession>
<organism evidence="1">
    <name type="scientific">bioreactor metagenome</name>
    <dbReference type="NCBI Taxonomy" id="1076179"/>
    <lineage>
        <taxon>unclassified sequences</taxon>
        <taxon>metagenomes</taxon>
        <taxon>ecological metagenomes</taxon>
    </lineage>
</organism>
<protein>
    <submittedName>
        <fullName evidence="1">Uncharacterized protein</fullName>
    </submittedName>
</protein>
<sequence length="122" mass="13954">MALQNPRQELVWLNAADPVQPWGKCLPHQENRSFTNIAGSAVALKSGVPVVVFERQGKTLRVFEQSSLAEALSAFVRDYAGKRIFAEQRRIVVKEYPKDAEELLKKAGFMRELQDFVLYRPY</sequence>
<evidence type="ECO:0000313" key="1">
    <source>
        <dbReference type="EMBL" id="MPN05855.1"/>
    </source>
</evidence>
<gene>
    <name evidence="1" type="ORF">SDC9_153109</name>
</gene>
<dbReference type="EMBL" id="VSSQ01051762">
    <property type="protein sequence ID" value="MPN05855.1"/>
    <property type="molecule type" value="Genomic_DNA"/>
</dbReference>
<proteinExistence type="predicted"/>
<dbReference type="AlphaFoldDB" id="A0A645EV13"/>